<evidence type="ECO:0000313" key="2">
    <source>
        <dbReference type="EMBL" id="EEG52991.1"/>
    </source>
</evidence>
<keyword evidence="3" id="KW-1185">Reference proteome</keyword>
<reference evidence="2 3" key="1">
    <citation type="submission" date="2009-01" db="EMBL/GenBank/DDBJ databases">
        <authorList>
            <person name="Fulton L."/>
            <person name="Clifton S."/>
            <person name="Fulton B."/>
            <person name="Xu J."/>
            <person name="Minx P."/>
            <person name="Pepin K.H."/>
            <person name="Johnson M."/>
            <person name="Bhonagiri V."/>
            <person name="Nash W.E."/>
            <person name="Mardis E.R."/>
            <person name="Wilson R.K."/>
        </authorList>
    </citation>
    <scope>NUCLEOTIDE SEQUENCE [LARGE SCALE GENOMIC DNA]</scope>
    <source>
        <strain evidence="2 3">DSM 15981</strain>
    </source>
</reference>
<accession>C0D6P6</accession>
<dbReference type="HOGENOM" id="CLU_3097181_0_0_9"/>
<keyword evidence="1" id="KW-1133">Transmembrane helix</keyword>
<organism evidence="2 3">
    <name type="scientific">[Clostridium] asparagiforme DSM 15981</name>
    <dbReference type="NCBI Taxonomy" id="518636"/>
    <lineage>
        <taxon>Bacteria</taxon>
        <taxon>Bacillati</taxon>
        <taxon>Bacillota</taxon>
        <taxon>Clostridia</taxon>
        <taxon>Lachnospirales</taxon>
        <taxon>Lachnospiraceae</taxon>
        <taxon>Enterocloster</taxon>
    </lineage>
</organism>
<gene>
    <name evidence="2" type="ORF">CLOSTASPAR_04942</name>
</gene>
<dbReference type="AlphaFoldDB" id="C0D6P6"/>
<feature type="transmembrane region" description="Helical" evidence="1">
    <location>
        <begin position="12"/>
        <end position="33"/>
    </location>
</feature>
<sequence>MLQSQNCRIIGYHFSFPPLYIVTLLSTIEIYYIHKKKASPKNGTKALFVKN</sequence>
<name>C0D6P6_9FIRM</name>
<evidence type="ECO:0000313" key="3">
    <source>
        <dbReference type="Proteomes" id="UP000004756"/>
    </source>
</evidence>
<proteinExistence type="predicted"/>
<keyword evidence="1" id="KW-0812">Transmembrane</keyword>
<dbReference type="Proteomes" id="UP000004756">
    <property type="component" value="Unassembled WGS sequence"/>
</dbReference>
<reference evidence="2 3" key="2">
    <citation type="submission" date="2009-02" db="EMBL/GenBank/DDBJ databases">
        <title>Draft genome sequence of Clostridium asparagiforme (DSM 15981).</title>
        <authorList>
            <person name="Sudarsanam P."/>
            <person name="Ley R."/>
            <person name="Guruge J."/>
            <person name="Turnbaugh P.J."/>
            <person name="Mahowald M."/>
            <person name="Liep D."/>
            <person name="Gordon J."/>
        </authorList>
    </citation>
    <scope>NUCLEOTIDE SEQUENCE [LARGE SCALE GENOMIC DNA]</scope>
    <source>
        <strain evidence="2 3">DSM 15981</strain>
    </source>
</reference>
<keyword evidence="1" id="KW-0472">Membrane</keyword>
<evidence type="ECO:0000256" key="1">
    <source>
        <dbReference type="SAM" id="Phobius"/>
    </source>
</evidence>
<protein>
    <submittedName>
        <fullName evidence="2">Uncharacterized protein</fullName>
    </submittedName>
</protein>
<dbReference type="EMBL" id="ACCJ01000409">
    <property type="protein sequence ID" value="EEG52991.1"/>
    <property type="molecule type" value="Genomic_DNA"/>
</dbReference>
<comment type="caution">
    <text evidence="2">The sequence shown here is derived from an EMBL/GenBank/DDBJ whole genome shotgun (WGS) entry which is preliminary data.</text>
</comment>